<evidence type="ECO:0000313" key="2">
    <source>
        <dbReference type="EMBL" id="KAK0746762.1"/>
    </source>
</evidence>
<gene>
    <name evidence="2" type="ORF">B0T18DRAFT_324693</name>
</gene>
<comment type="caution">
    <text evidence="2">The sequence shown here is derived from an EMBL/GenBank/DDBJ whole genome shotgun (WGS) entry which is preliminary data.</text>
</comment>
<dbReference type="PANTHER" id="PTHR33112">
    <property type="entry name" value="DOMAIN PROTEIN, PUTATIVE-RELATED"/>
    <property type="match status" value="1"/>
</dbReference>
<dbReference type="AlphaFoldDB" id="A0AA40K605"/>
<dbReference type="PANTHER" id="PTHR33112:SF12">
    <property type="entry name" value="HETEROKARYON INCOMPATIBILITY DOMAIN-CONTAINING PROTEIN"/>
    <property type="match status" value="1"/>
</dbReference>
<keyword evidence="3" id="KW-1185">Reference proteome</keyword>
<dbReference type="InterPro" id="IPR010730">
    <property type="entry name" value="HET"/>
</dbReference>
<dbReference type="EMBL" id="JAUKUD010000004">
    <property type="protein sequence ID" value="KAK0746762.1"/>
    <property type="molecule type" value="Genomic_DNA"/>
</dbReference>
<name>A0AA40K605_9PEZI</name>
<protein>
    <submittedName>
        <fullName evidence="2">Heterokaryon incompatibility protein-domain-containing protein</fullName>
    </submittedName>
</protein>
<accession>A0AA40K605</accession>
<organism evidence="2 3">
    <name type="scientific">Schizothecium vesticola</name>
    <dbReference type="NCBI Taxonomy" id="314040"/>
    <lineage>
        <taxon>Eukaryota</taxon>
        <taxon>Fungi</taxon>
        <taxon>Dikarya</taxon>
        <taxon>Ascomycota</taxon>
        <taxon>Pezizomycotina</taxon>
        <taxon>Sordariomycetes</taxon>
        <taxon>Sordariomycetidae</taxon>
        <taxon>Sordariales</taxon>
        <taxon>Schizotheciaceae</taxon>
        <taxon>Schizothecium</taxon>
    </lineage>
</organism>
<sequence>MALPFLPRPTRHDAIDFDLVRRWLSICEAHHGAVCSSAHTMLLMDWTSPALAVPDFRCVDLEQNCLVRLRDFGETGGGERYAALSYVWGRADSDDAFFKTLVANVEERSVPHFFARSENHARIPRTIRDAMAVARKLGLRYIWVDSLCIVQDGGGERWLEAIRKMDNVYGAAHVVICAAGSSDAFAGIAGVETGRGPWGDVRTIEQIGEGFRLAFMNPRRPGATDGAYDTRGWT</sequence>
<evidence type="ECO:0000259" key="1">
    <source>
        <dbReference type="Pfam" id="PF06985"/>
    </source>
</evidence>
<evidence type="ECO:0000313" key="3">
    <source>
        <dbReference type="Proteomes" id="UP001172155"/>
    </source>
</evidence>
<reference evidence="2" key="1">
    <citation type="submission" date="2023-06" db="EMBL/GenBank/DDBJ databases">
        <title>Genome-scale phylogeny and comparative genomics of the fungal order Sordariales.</title>
        <authorList>
            <consortium name="Lawrence Berkeley National Laboratory"/>
            <person name="Hensen N."/>
            <person name="Bonometti L."/>
            <person name="Westerberg I."/>
            <person name="Brannstrom I.O."/>
            <person name="Guillou S."/>
            <person name="Cros-Aarteil S."/>
            <person name="Calhoun S."/>
            <person name="Haridas S."/>
            <person name="Kuo A."/>
            <person name="Mondo S."/>
            <person name="Pangilinan J."/>
            <person name="Riley R."/>
            <person name="LaButti K."/>
            <person name="Andreopoulos B."/>
            <person name="Lipzen A."/>
            <person name="Chen C."/>
            <person name="Yanf M."/>
            <person name="Daum C."/>
            <person name="Ng V."/>
            <person name="Clum A."/>
            <person name="Steindorff A."/>
            <person name="Ohm R."/>
            <person name="Martin F."/>
            <person name="Silar P."/>
            <person name="Natvig D."/>
            <person name="Lalanne C."/>
            <person name="Gautier V."/>
            <person name="Ament-velasquez S.L."/>
            <person name="Kruys A."/>
            <person name="Hutchinson M.I."/>
            <person name="Powell A.J."/>
            <person name="Barry K."/>
            <person name="Miller A.N."/>
            <person name="Grigoriev I.V."/>
            <person name="Debuchy R."/>
            <person name="Gladieux P."/>
            <person name="Thoren M.H."/>
            <person name="Johannesson H."/>
        </authorList>
    </citation>
    <scope>NUCLEOTIDE SEQUENCE</scope>
    <source>
        <strain evidence="2">SMH3187-1</strain>
    </source>
</reference>
<dbReference type="Pfam" id="PF06985">
    <property type="entry name" value="HET"/>
    <property type="match status" value="1"/>
</dbReference>
<feature type="domain" description="Heterokaryon incompatibility" evidence="1">
    <location>
        <begin position="81"/>
        <end position="234"/>
    </location>
</feature>
<dbReference type="Proteomes" id="UP001172155">
    <property type="component" value="Unassembled WGS sequence"/>
</dbReference>
<proteinExistence type="predicted"/>